<keyword evidence="1" id="KW-0732">Signal</keyword>
<sequence length="307" mass="34202">MRKFIFIFLLAIFGNYIVQAQTTQEYVFKVLASSGNNTIGKESAAAKPLKTGQKITKDDKITLAPNSFLGLVHKSGRTLELKTPGTYAANDLSAKMGASQASFNQKYVDFVIGEMTKVEKEDANKNRHQNMGVEGKVERGEYDITLFVDKTTDALVMDTQPLIKWHALPDTKQYKVVMVDMFDEVLFSATTADTSIIVDLNQANLKNQTAYLLIVSSVEKPKSSSDKYSLKKLDAKSATTVHKKLADITSGTEETSLSKIIQASLLEENKLYLDALKAYEQAIALQPQVKDYQVAYQHFLQRHNLGK</sequence>
<evidence type="ECO:0008006" key="4">
    <source>
        <dbReference type="Google" id="ProtNLM"/>
    </source>
</evidence>
<reference evidence="2 3" key="1">
    <citation type="submission" date="2020-01" db="EMBL/GenBank/DDBJ databases">
        <authorList>
            <person name="Kim M.K."/>
        </authorList>
    </citation>
    <scope>NUCLEOTIDE SEQUENCE [LARGE SCALE GENOMIC DNA]</scope>
    <source>
        <strain evidence="2 3">172606-1</strain>
    </source>
</reference>
<feature type="signal peptide" evidence="1">
    <location>
        <begin position="1"/>
        <end position="20"/>
    </location>
</feature>
<keyword evidence="3" id="KW-1185">Reference proteome</keyword>
<evidence type="ECO:0000256" key="1">
    <source>
        <dbReference type="SAM" id="SignalP"/>
    </source>
</evidence>
<dbReference type="AlphaFoldDB" id="A0A6C0GFU0"/>
<proteinExistence type="predicted"/>
<protein>
    <recommendedName>
        <fullName evidence="4">Tetratricopeptide repeat protein</fullName>
    </recommendedName>
</protein>
<name>A0A6C0GFU0_9BACT</name>
<accession>A0A6C0GFU0</accession>
<organism evidence="2 3">
    <name type="scientific">Rhodocytophaga rosea</name>
    <dbReference type="NCBI Taxonomy" id="2704465"/>
    <lineage>
        <taxon>Bacteria</taxon>
        <taxon>Pseudomonadati</taxon>
        <taxon>Bacteroidota</taxon>
        <taxon>Cytophagia</taxon>
        <taxon>Cytophagales</taxon>
        <taxon>Rhodocytophagaceae</taxon>
        <taxon>Rhodocytophaga</taxon>
    </lineage>
</organism>
<evidence type="ECO:0000313" key="3">
    <source>
        <dbReference type="Proteomes" id="UP000480178"/>
    </source>
</evidence>
<dbReference type="EMBL" id="CP048222">
    <property type="protein sequence ID" value="QHT66827.1"/>
    <property type="molecule type" value="Genomic_DNA"/>
</dbReference>
<dbReference type="Proteomes" id="UP000480178">
    <property type="component" value="Chromosome"/>
</dbReference>
<dbReference type="KEGG" id="rhoz:GXP67_09230"/>
<dbReference type="RefSeq" id="WP_162442879.1">
    <property type="nucleotide sequence ID" value="NZ_CP048222.1"/>
</dbReference>
<evidence type="ECO:0000313" key="2">
    <source>
        <dbReference type="EMBL" id="QHT66827.1"/>
    </source>
</evidence>
<feature type="chain" id="PRO_5025522849" description="Tetratricopeptide repeat protein" evidence="1">
    <location>
        <begin position="21"/>
        <end position="307"/>
    </location>
</feature>
<gene>
    <name evidence="2" type="ORF">GXP67_09230</name>
</gene>